<dbReference type="InterPro" id="IPR036374">
    <property type="entry name" value="OxRdtase_Mopterin-bd_sf"/>
</dbReference>
<dbReference type="Proteomes" id="UP001157034">
    <property type="component" value="Unassembled WGS sequence"/>
</dbReference>
<reference evidence="4" key="1">
    <citation type="journal article" date="2019" name="Int. J. Syst. Evol. Microbiol.">
        <title>The Global Catalogue of Microorganisms (GCM) 10K type strain sequencing project: providing services to taxonomists for standard genome sequencing and annotation.</title>
        <authorList>
            <consortium name="The Broad Institute Genomics Platform"/>
            <consortium name="The Broad Institute Genome Sequencing Center for Infectious Disease"/>
            <person name="Wu L."/>
            <person name="Ma J."/>
        </authorList>
    </citation>
    <scope>NUCLEOTIDE SEQUENCE [LARGE SCALE GENOMIC DNA]</scope>
    <source>
        <strain evidence="4">NBRC 108894</strain>
    </source>
</reference>
<feature type="domain" description="Oxidoreductase molybdopterin-binding" evidence="2">
    <location>
        <begin position="144"/>
        <end position="294"/>
    </location>
</feature>
<keyword evidence="1" id="KW-0472">Membrane</keyword>
<protein>
    <submittedName>
        <fullName evidence="3">Oxidoreductase</fullName>
    </submittedName>
</protein>
<organism evidence="3 4">
    <name type="scientific">Pseudolysinimonas kribbensis</name>
    <dbReference type="NCBI Taxonomy" id="433641"/>
    <lineage>
        <taxon>Bacteria</taxon>
        <taxon>Bacillati</taxon>
        <taxon>Actinomycetota</taxon>
        <taxon>Actinomycetes</taxon>
        <taxon>Micrococcales</taxon>
        <taxon>Microbacteriaceae</taxon>
        <taxon>Pseudolysinimonas</taxon>
    </lineage>
</organism>
<keyword evidence="1" id="KW-1133">Transmembrane helix</keyword>
<name>A0ABQ6K3U3_9MICO</name>
<dbReference type="SUPFAM" id="SSF56524">
    <property type="entry name" value="Oxidoreductase molybdopterin-binding domain"/>
    <property type="match status" value="1"/>
</dbReference>
<evidence type="ECO:0000313" key="4">
    <source>
        <dbReference type="Proteomes" id="UP001157034"/>
    </source>
</evidence>
<keyword evidence="1" id="KW-0812">Transmembrane</keyword>
<dbReference type="SUPFAM" id="SSF81296">
    <property type="entry name" value="E set domains"/>
    <property type="match status" value="1"/>
</dbReference>
<dbReference type="PANTHER" id="PTHR19372">
    <property type="entry name" value="SULFITE REDUCTASE"/>
    <property type="match status" value="1"/>
</dbReference>
<feature type="transmembrane region" description="Helical" evidence="1">
    <location>
        <begin position="28"/>
        <end position="47"/>
    </location>
</feature>
<dbReference type="RefSeq" id="WP_348534922.1">
    <property type="nucleotide sequence ID" value="NZ_BSVB01000001.1"/>
</dbReference>
<dbReference type="Gene3D" id="3.90.420.10">
    <property type="entry name" value="Oxidoreductase, molybdopterin-binding domain"/>
    <property type="match status" value="1"/>
</dbReference>
<accession>A0ABQ6K3U3</accession>
<sequence length="414" mass="43532">MLIGAAAVFGVIAAATRAHPGALDPVPAVAAGLIGIVLLGVLVRRMPERAAPDPAPDGGAAPDPSRRLFVGWAVGAAVTGALATAGGVALEAGSRTVSAVRMALKLPMPAVAAPAVPAGADFGIPGLARIVTPSSSFYRIDTALAVPQIDPDSWRLVITGMVERDITLTWKELLALPLEESYATLACVSNEVGGDLIGNARWLGYPIRHLLERAGPSPRADMVLSSSQDGFTAGTPIEALTDPQRAAILAVGMNGEPLPPEHGFPVRMVVPGLYGYVSATKWVVKLEVTRYDKAAAYWTQEGWSAKGPVKLESRIDVVRKQKDGYVVAGVAWHQHVGVRSVEVRIDGGPWQTAELSTPISADTWVQWRLPWHPEHGSHTIAVRARGADGELQTAARADVVPDGATGYHTITVTT</sequence>
<comment type="caution">
    <text evidence="3">The sequence shown here is derived from an EMBL/GenBank/DDBJ whole genome shotgun (WGS) entry which is preliminary data.</text>
</comment>
<evidence type="ECO:0000256" key="1">
    <source>
        <dbReference type="SAM" id="Phobius"/>
    </source>
</evidence>
<dbReference type="PANTHER" id="PTHR19372:SF7">
    <property type="entry name" value="SULFITE OXIDASE, MITOCHONDRIAL"/>
    <property type="match status" value="1"/>
</dbReference>
<dbReference type="EMBL" id="BSVB01000001">
    <property type="protein sequence ID" value="GMA95123.1"/>
    <property type="molecule type" value="Genomic_DNA"/>
</dbReference>
<evidence type="ECO:0000313" key="3">
    <source>
        <dbReference type="EMBL" id="GMA95123.1"/>
    </source>
</evidence>
<evidence type="ECO:0000259" key="2">
    <source>
        <dbReference type="Pfam" id="PF00174"/>
    </source>
</evidence>
<proteinExistence type="predicted"/>
<feature type="transmembrane region" description="Helical" evidence="1">
    <location>
        <begin position="68"/>
        <end position="90"/>
    </location>
</feature>
<dbReference type="InterPro" id="IPR000572">
    <property type="entry name" value="OxRdtase_Mopterin-bd_dom"/>
</dbReference>
<dbReference type="Pfam" id="PF00174">
    <property type="entry name" value="Oxidored_molyb"/>
    <property type="match status" value="1"/>
</dbReference>
<gene>
    <name evidence="3" type="ORF">GCM10025881_19470</name>
</gene>
<dbReference type="Gene3D" id="2.60.40.650">
    <property type="match status" value="1"/>
</dbReference>
<keyword evidence="4" id="KW-1185">Reference proteome</keyword>
<dbReference type="InterPro" id="IPR014756">
    <property type="entry name" value="Ig_E-set"/>
</dbReference>